<evidence type="ECO:0000313" key="5">
    <source>
        <dbReference type="EMBL" id="WXG67630.1"/>
    </source>
</evidence>
<dbReference type="Gene3D" id="1.10.10.60">
    <property type="entry name" value="Homeodomain-like"/>
    <property type="match status" value="1"/>
</dbReference>
<name>A0ABZ2PEZ6_9NOCA</name>
<dbReference type="PROSITE" id="PS01124">
    <property type="entry name" value="HTH_ARAC_FAMILY_2"/>
    <property type="match status" value="1"/>
</dbReference>
<dbReference type="InterPro" id="IPR050204">
    <property type="entry name" value="AraC_XylS_family_regulators"/>
</dbReference>
<reference evidence="5 6" key="1">
    <citation type="submission" date="2024-03" db="EMBL/GenBank/DDBJ databases">
        <title>Natural products discovery in diverse microorganisms through a two-stage MS feature dereplication strategy.</title>
        <authorList>
            <person name="Zhang R."/>
        </authorList>
    </citation>
    <scope>NUCLEOTIDE SEQUENCE [LARGE SCALE GENOMIC DNA]</scope>
    <source>
        <strain evidence="5 6">18930</strain>
    </source>
</reference>
<protein>
    <submittedName>
        <fullName evidence="5">Helix-turn-helix domain-containing protein</fullName>
    </submittedName>
</protein>
<evidence type="ECO:0000259" key="4">
    <source>
        <dbReference type="PROSITE" id="PS01124"/>
    </source>
</evidence>
<keyword evidence="1" id="KW-0805">Transcription regulation</keyword>
<organism evidence="5 6">
    <name type="scientific">Rhodococcus sovatensis</name>
    <dbReference type="NCBI Taxonomy" id="1805840"/>
    <lineage>
        <taxon>Bacteria</taxon>
        <taxon>Bacillati</taxon>
        <taxon>Actinomycetota</taxon>
        <taxon>Actinomycetes</taxon>
        <taxon>Mycobacteriales</taxon>
        <taxon>Nocardiaceae</taxon>
        <taxon>Rhodococcus</taxon>
    </lineage>
</organism>
<evidence type="ECO:0000256" key="3">
    <source>
        <dbReference type="ARBA" id="ARBA00023163"/>
    </source>
</evidence>
<dbReference type="SMART" id="SM00342">
    <property type="entry name" value="HTH_ARAC"/>
    <property type="match status" value="1"/>
</dbReference>
<evidence type="ECO:0000256" key="1">
    <source>
        <dbReference type="ARBA" id="ARBA00023015"/>
    </source>
</evidence>
<keyword evidence="6" id="KW-1185">Reference proteome</keyword>
<sequence>MSYWADVLCQAFTPLAPWRSRDHIERSSVTSGLPGWVRSNQVGGSNAAEIASCTQRIEHGHREVARTAEDVVFVNLQLDGHCLTTQDGRQCMVSRGEFTVVDSTRPYRLEFVEPEEEGSLWRVLSFRLPQAQLADVTAPDRSTTARSFGGTFGSARLLSALMLETWRSDSSFASVERQMIGAAHVDLLRAVLGGAVEQESRRGHDTDDLLRVAAGRYIETHLPFGRVTAADTARHLGVSVRALHALFERSDTTFGTLVRQRRVEACRRDLADAHNDRSIASIAATWGFSDSAHLAKAFRSRFGCSPTDYRKSMQFSQPQLDCRRQQTLLA</sequence>
<dbReference type="Pfam" id="PF14525">
    <property type="entry name" value="AraC_binding_2"/>
    <property type="match status" value="1"/>
</dbReference>
<dbReference type="InterPro" id="IPR035418">
    <property type="entry name" value="AraC-bd_2"/>
</dbReference>
<dbReference type="PANTHER" id="PTHR46796">
    <property type="entry name" value="HTH-TYPE TRANSCRIPTIONAL ACTIVATOR RHAS-RELATED"/>
    <property type="match status" value="1"/>
</dbReference>
<accession>A0ABZ2PEZ6</accession>
<feature type="domain" description="HTH araC/xylS-type" evidence="4">
    <location>
        <begin position="212"/>
        <end position="312"/>
    </location>
</feature>
<gene>
    <name evidence="5" type="ORF">WDS16_20715</name>
</gene>
<dbReference type="InterPro" id="IPR009057">
    <property type="entry name" value="Homeodomain-like_sf"/>
</dbReference>
<evidence type="ECO:0000256" key="2">
    <source>
        <dbReference type="ARBA" id="ARBA00023125"/>
    </source>
</evidence>
<dbReference type="Proteomes" id="UP001432000">
    <property type="component" value="Chromosome"/>
</dbReference>
<evidence type="ECO:0000313" key="6">
    <source>
        <dbReference type="Proteomes" id="UP001432000"/>
    </source>
</evidence>
<dbReference type="Pfam" id="PF12833">
    <property type="entry name" value="HTH_18"/>
    <property type="match status" value="1"/>
</dbReference>
<proteinExistence type="predicted"/>
<dbReference type="RefSeq" id="WP_338887310.1">
    <property type="nucleotide sequence ID" value="NZ_CP147846.1"/>
</dbReference>
<dbReference type="EMBL" id="CP147846">
    <property type="protein sequence ID" value="WXG67630.1"/>
    <property type="molecule type" value="Genomic_DNA"/>
</dbReference>
<keyword evidence="2" id="KW-0238">DNA-binding</keyword>
<dbReference type="SUPFAM" id="SSF46689">
    <property type="entry name" value="Homeodomain-like"/>
    <property type="match status" value="1"/>
</dbReference>
<dbReference type="PANTHER" id="PTHR46796:SF6">
    <property type="entry name" value="ARAC SUBFAMILY"/>
    <property type="match status" value="1"/>
</dbReference>
<keyword evidence="3" id="KW-0804">Transcription</keyword>
<dbReference type="InterPro" id="IPR018060">
    <property type="entry name" value="HTH_AraC"/>
</dbReference>